<feature type="compositionally biased region" description="Polar residues" evidence="1">
    <location>
        <begin position="589"/>
        <end position="598"/>
    </location>
</feature>
<feature type="region of interest" description="Disordered" evidence="1">
    <location>
        <begin position="51"/>
        <end position="97"/>
    </location>
</feature>
<protein>
    <recommendedName>
        <fullName evidence="4">WW domain-containing protein</fullName>
    </recommendedName>
</protein>
<dbReference type="OrthoDB" id="3439539at2759"/>
<feature type="compositionally biased region" description="Polar residues" evidence="1">
    <location>
        <begin position="660"/>
        <end position="678"/>
    </location>
</feature>
<feature type="compositionally biased region" description="Low complexity" evidence="1">
    <location>
        <begin position="522"/>
        <end position="536"/>
    </location>
</feature>
<proteinExistence type="predicted"/>
<dbReference type="Proteomes" id="UP000037136">
    <property type="component" value="Unassembled WGS sequence"/>
</dbReference>
<evidence type="ECO:0000256" key="1">
    <source>
        <dbReference type="SAM" id="MobiDB-lite"/>
    </source>
</evidence>
<evidence type="ECO:0008006" key="4">
    <source>
        <dbReference type="Google" id="ProtNLM"/>
    </source>
</evidence>
<feature type="compositionally biased region" description="Basic and acidic residues" evidence="1">
    <location>
        <begin position="396"/>
        <end position="408"/>
    </location>
</feature>
<evidence type="ECO:0000313" key="3">
    <source>
        <dbReference type="Proteomes" id="UP000037136"/>
    </source>
</evidence>
<organism evidence="2 3">
    <name type="scientific">Ophiocordyceps unilateralis</name>
    <name type="common">Zombie-ant fungus</name>
    <name type="synonym">Torrubia unilateralis</name>
    <dbReference type="NCBI Taxonomy" id="268505"/>
    <lineage>
        <taxon>Eukaryota</taxon>
        <taxon>Fungi</taxon>
        <taxon>Dikarya</taxon>
        <taxon>Ascomycota</taxon>
        <taxon>Pezizomycotina</taxon>
        <taxon>Sordariomycetes</taxon>
        <taxon>Hypocreomycetidae</taxon>
        <taxon>Hypocreales</taxon>
        <taxon>Ophiocordycipitaceae</taxon>
        <taxon>Ophiocordyceps</taxon>
    </lineage>
</organism>
<gene>
    <name evidence="2" type="ORF">XA68_11485</name>
</gene>
<dbReference type="AlphaFoldDB" id="A0A2A9PGT9"/>
<accession>A0A2A9PGT9</accession>
<dbReference type="EMBL" id="LAZP02000152">
    <property type="protein sequence ID" value="PFH60097.1"/>
    <property type="molecule type" value="Genomic_DNA"/>
</dbReference>
<name>A0A2A9PGT9_OPHUN</name>
<evidence type="ECO:0000313" key="2">
    <source>
        <dbReference type="EMBL" id="PFH60097.1"/>
    </source>
</evidence>
<reference evidence="2 3" key="2">
    <citation type="journal article" date="2017" name="Sci. Rep.">
        <title>Ant-infecting Ophiocordyceps genomes reveal a high diversity of potential behavioral manipulation genes and a possible major role for enterotoxins.</title>
        <authorList>
            <person name="de Bekker C."/>
            <person name="Ohm R.A."/>
            <person name="Evans H.C."/>
            <person name="Brachmann A."/>
            <person name="Hughes D.P."/>
        </authorList>
    </citation>
    <scope>NUCLEOTIDE SEQUENCE [LARGE SCALE GENOMIC DNA]</scope>
    <source>
        <strain evidence="2 3">SC16a</strain>
    </source>
</reference>
<reference evidence="2 3" key="1">
    <citation type="journal article" date="2015" name="BMC Genomics">
        <title>Gene expression during zombie ant biting behavior reflects the complexity underlying fungal parasitic behavioral manipulation.</title>
        <authorList>
            <person name="de Bekker C."/>
            <person name="Ohm R.A."/>
            <person name="Loreto R.G."/>
            <person name="Sebastian A."/>
            <person name="Albert I."/>
            <person name="Merrow M."/>
            <person name="Brachmann A."/>
            <person name="Hughes D.P."/>
        </authorList>
    </citation>
    <scope>NUCLEOTIDE SEQUENCE [LARGE SCALE GENOMIC DNA]</scope>
    <source>
        <strain evidence="2 3">SC16a</strain>
    </source>
</reference>
<feature type="region of interest" description="Disordered" evidence="1">
    <location>
        <begin position="223"/>
        <end position="301"/>
    </location>
</feature>
<feature type="region of interest" description="Disordered" evidence="1">
    <location>
        <begin position="313"/>
        <end position="705"/>
    </location>
</feature>
<comment type="caution">
    <text evidence="2">The sequence shown here is derived from an EMBL/GenBank/DDBJ whole genome shotgun (WGS) entry which is preliminary data.</text>
</comment>
<feature type="compositionally biased region" description="Low complexity" evidence="1">
    <location>
        <begin position="65"/>
        <end position="88"/>
    </location>
</feature>
<sequence length="705" mass="75409">MASSRGVNPLLSGWDSDYDGRRWFYTYRSTGHVQYRFPCAGDEFPHFVDIAAPPPDLAPEERLESQQQLRRQAAAAAAATTVTTTTAAPRTSTNSSQPVTFVWDDAKEGVVVVKTDSVLGEAAEKFVALYDVSSAGQQKQNSLPSANISIASSSNCNRHSSKMLPHEVRVEAPQHAFDPLGLVAELPTEHTPMSRVELQPEPVEMADNSILAELPARTPLEAKPPAAILPWRPDDSQTQGFDVRRPQQPASQHHHRRAASESRPQDGPEPVQGAGGQPAYLPYIPGPREWAESSSGVRRSTGLAMQRQVSLMMEPKRPPPDLDPSTVPRVLKIANGNSQPRPLERDHHSQPLAPLDPPPPYRLADETPPKPQSPGIAPKFPSVLKPARGKHLMASEQRRSLPPEKKTDIGCFPRSQGVHGSGRPNRPVSLAPTGSTVSLTPAGRQSPYSETERQSGPPGRMLVPGQSSVAAPAYVPYRERPRPAASSLSAAAEGGRTGGRSELAAQTVPGRGPRRNPAFIAREVSPIRSRSESISSCQPPQTPSPMGSVRRGSSNSSLAQGVVNGPWAGNQSPALGVKGPPVPGKIPLQHSSEGTYFTSHIARGSQVEESSLQRLPPQDHPAGLRVAPPKAGQRQSVSVQPAGSHAAMADGRQHRLSLQAPASTSAAWQSGSGPQQKGQAMPRGSVPKLPAAPLQSPVVLWEHRQ</sequence>
<keyword evidence="3" id="KW-1185">Reference proteome</keyword>